<proteinExistence type="predicted"/>
<organism evidence="1 2">
    <name type="scientific">Plectosphaerella cucumerina</name>
    <dbReference type="NCBI Taxonomy" id="40658"/>
    <lineage>
        <taxon>Eukaryota</taxon>
        <taxon>Fungi</taxon>
        <taxon>Dikarya</taxon>
        <taxon>Ascomycota</taxon>
        <taxon>Pezizomycotina</taxon>
        <taxon>Sordariomycetes</taxon>
        <taxon>Hypocreomycetidae</taxon>
        <taxon>Glomerellales</taxon>
        <taxon>Plectosphaerellaceae</taxon>
        <taxon>Plectosphaerella</taxon>
    </lineage>
</organism>
<sequence length="137" mass="15666">MVCRTDLFISWRKIVRAYSGLNLTKFEQDHLVALSGVAEEFSKALHQAPEPARKDVKLETNKYLCAVWRDDLVLSLQWQPVRKPGFCPTRVAGLPSWSGSRELKRVAEETFSHRTTGRTIFISARRGSKFERGNDKS</sequence>
<gene>
    <name evidence="1" type="ORF">B0T11DRAFT_84022</name>
</gene>
<dbReference type="EMBL" id="JAGPXD010000003">
    <property type="protein sequence ID" value="KAH7362408.1"/>
    <property type="molecule type" value="Genomic_DNA"/>
</dbReference>
<dbReference type="PANTHER" id="PTHR33112:SF16">
    <property type="entry name" value="HETEROKARYON INCOMPATIBILITY DOMAIN-CONTAINING PROTEIN"/>
    <property type="match status" value="1"/>
</dbReference>
<keyword evidence="2" id="KW-1185">Reference proteome</keyword>
<dbReference type="PANTHER" id="PTHR33112">
    <property type="entry name" value="DOMAIN PROTEIN, PUTATIVE-RELATED"/>
    <property type="match status" value="1"/>
</dbReference>
<dbReference type="AlphaFoldDB" id="A0A8K0TL71"/>
<reference evidence="1" key="1">
    <citation type="journal article" date="2021" name="Nat. Commun.">
        <title>Genetic determinants of endophytism in the Arabidopsis root mycobiome.</title>
        <authorList>
            <person name="Mesny F."/>
            <person name="Miyauchi S."/>
            <person name="Thiergart T."/>
            <person name="Pickel B."/>
            <person name="Atanasova L."/>
            <person name="Karlsson M."/>
            <person name="Huettel B."/>
            <person name="Barry K.W."/>
            <person name="Haridas S."/>
            <person name="Chen C."/>
            <person name="Bauer D."/>
            <person name="Andreopoulos W."/>
            <person name="Pangilinan J."/>
            <person name="LaButti K."/>
            <person name="Riley R."/>
            <person name="Lipzen A."/>
            <person name="Clum A."/>
            <person name="Drula E."/>
            <person name="Henrissat B."/>
            <person name="Kohler A."/>
            <person name="Grigoriev I.V."/>
            <person name="Martin F.M."/>
            <person name="Hacquard S."/>
        </authorList>
    </citation>
    <scope>NUCLEOTIDE SEQUENCE</scope>
    <source>
        <strain evidence="1">MPI-CAGE-AT-0016</strain>
    </source>
</reference>
<accession>A0A8K0TL71</accession>
<evidence type="ECO:0000313" key="1">
    <source>
        <dbReference type="EMBL" id="KAH7362408.1"/>
    </source>
</evidence>
<dbReference type="OrthoDB" id="4161196at2759"/>
<name>A0A8K0TL71_9PEZI</name>
<protein>
    <submittedName>
        <fullName evidence="1">Uncharacterized protein</fullName>
    </submittedName>
</protein>
<dbReference type="Proteomes" id="UP000813385">
    <property type="component" value="Unassembled WGS sequence"/>
</dbReference>
<evidence type="ECO:0000313" key="2">
    <source>
        <dbReference type="Proteomes" id="UP000813385"/>
    </source>
</evidence>
<comment type="caution">
    <text evidence="1">The sequence shown here is derived from an EMBL/GenBank/DDBJ whole genome shotgun (WGS) entry which is preliminary data.</text>
</comment>